<dbReference type="RefSeq" id="WP_006955184.1">
    <property type="nucleotide sequence ID" value="NZ_CH672404.1"/>
</dbReference>
<keyword evidence="4" id="KW-1185">Reference proteome</keyword>
<evidence type="ECO:0000313" key="3">
    <source>
        <dbReference type="EMBL" id="EAQ31132.1"/>
    </source>
</evidence>
<comment type="caution">
    <text evidence="3">The sequence shown here is derived from an EMBL/GenBank/DDBJ whole genome shotgun (WGS) entry which is preliminary data.</text>
</comment>
<dbReference type="Gene3D" id="1.10.8.350">
    <property type="entry name" value="Bacterial muramidase"/>
    <property type="match status" value="1"/>
</dbReference>
<evidence type="ECO:0000256" key="1">
    <source>
        <dbReference type="SAM" id="SignalP"/>
    </source>
</evidence>
<organism evidence="3 4">
    <name type="scientific">Idiomarina baltica OS145</name>
    <dbReference type="NCBI Taxonomy" id="314276"/>
    <lineage>
        <taxon>Bacteria</taxon>
        <taxon>Pseudomonadati</taxon>
        <taxon>Pseudomonadota</taxon>
        <taxon>Gammaproteobacteria</taxon>
        <taxon>Alteromonadales</taxon>
        <taxon>Idiomarinaceae</taxon>
        <taxon>Idiomarina</taxon>
    </lineage>
</organism>
<dbReference type="Pfam" id="PF13406">
    <property type="entry name" value="SLT_2"/>
    <property type="match status" value="1"/>
</dbReference>
<dbReference type="SUPFAM" id="SSF53955">
    <property type="entry name" value="Lysozyme-like"/>
    <property type="match status" value="1"/>
</dbReference>
<name>A0ABM9WJQ9_9GAMM</name>
<dbReference type="EMBL" id="AAMX01000024">
    <property type="protein sequence ID" value="EAQ31132.1"/>
    <property type="molecule type" value="Genomic_DNA"/>
</dbReference>
<evidence type="ECO:0000313" key="4">
    <source>
        <dbReference type="Proteomes" id="UP000016543"/>
    </source>
</evidence>
<protein>
    <submittedName>
        <fullName evidence="3">Membrane-bound lytic murein transglycosylase B</fullName>
    </submittedName>
</protein>
<feature type="domain" description="Transglycosylase SLT" evidence="2">
    <location>
        <begin position="33"/>
        <end position="323"/>
    </location>
</feature>
<dbReference type="CDD" id="cd13399">
    <property type="entry name" value="Slt35-like"/>
    <property type="match status" value="1"/>
</dbReference>
<reference evidence="3 4" key="1">
    <citation type="submission" date="2006-01" db="EMBL/GenBank/DDBJ databases">
        <authorList>
            <person name="Brettar I."/>
            <person name="Hofle M."/>
            <person name="Ferriera S."/>
            <person name="Johnson J."/>
            <person name="Kravitz S."/>
            <person name="Halpern A."/>
            <person name="Remington K."/>
            <person name="Beeson K."/>
            <person name="Tran B."/>
            <person name="Rogers Y.-H."/>
            <person name="Friedman R."/>
            <person name="Venter J.C."/>
        </authorList>
    </citation>
    <scope>NUCLEOTIDE SEQUENCE [LARGE SCALE GENOMIC DNA]</scope>
    <source>
        <strain evidence="3 4">OS145</strain>
    </source>
</reference>
<sequence>MIKSAIITSSIMLAALSGPFASAQTQRTETEAQQRIDAFVSEQSEALGIAPEKLQQWLAKARRNEDVLAAIQKPWEAKPWYQYYPIFLTDKRRAAGVRFWQAHQDELERAAQKFGVPERIIVAIIGIETFYGEYLGKYSVLDTLYTLGFYYPPRSSFFSSELAEYFSLAAEQGWDVTEPVGSYAGAMGYGQFISSSYRHYAVDFDNDGKRDLINNTTDAIGSVANYFAEHRWQAGAPVAYQPEQNQDWAAVASKGMKPDTTIGQLRRQGYQIDSQYADDLAVKVLAFETETGHEYWLGFDNFYSITRYNHSPLYAMVAYQLSEQIASAYEHQNDS</sequence>
<dbReference type="InterPro" id="IPR011757">
    <property type="entry name" value="Lytic_transglycosylase_MltB"/>
</dbReference>
<feature type="chain" id="PRO_5046255250" evidence="1">
    <location>
        <begin position="24"/>
        <end position="335"/>
    </location>
</feature>
<dbReference type="Gene3D" id="1.10.530.10">
    <property type="match status" value="1"/>
</dbReference>
<dbReference type="InterPro" id="IPR031304">
    <property type="entry name" value="SLT_2"/>
</dbReference>
<dbReference type="PANTHER" id="PTHR30163">
    <property type="entry name" value="MEMBRANE-BOUND LYTIC MUREIN TRANSGLYCOSYLASE B"/>
    <property type="match status" value="1"/>
</dbReference>
<accession>A0ABM9WJQ9</accession>
<dbReference type="NCBIfam" id="TIGR02282">
    <property type="entry name" value="MltB"/>
    <property type="match status" value="1"/>
</dbReference>
<keyword evidence="1" id="KW-0732">Signal</keyword>
<evidence type="ECO:0000259" key="2">
    <source>
        <dbReference type="Pfam" id="PF13406"/>
    </source>
</evidence>
<dbReference type="InterPro" id="IPR043426">
    <property type="entry name" value="MltB-like"/>
</dbReference>
<gene>
    <name evidence="3" type="ORF">OS145_12475</name>
</gene>
<proteinExistence type="predicted"/>
<dbReference type="InterPro" id="IPR023346">
    <property type="entry name" value="Lysozyme-like_dom_sf"/>
</dbReference>
<feature type="signal peptide" evidence="1">
    <location>
        <begin position="1"/>
        <end position="23"/>
    </location>
</feature>
<dbReference type="Proteomes" id="UP000016543">
    <property type="component" value="Unassembled WGS sequence"/>
</dbReference>
<dbReference type="PANTHER" id="PTHR30163:SF9">
    <property type="entry name" value="MEMBRANE-BOUND LYTIC MUREIN TRANSGLYCOSYLASE B"/>
    <property type="match status" value="1"/>
</dbReference>